<reference evidence="1" key="1">
    <citation type="journal article" date="2020" name="mSystems">
        <title>Genome- and Community-Level Interaction Insights into Carbon Utilization and Element Cycling Functions of Hydrothermarchaeota in Hydrothermal Sediment.</title>
        <authorList>
            <person name="Zhou Z."/>
            <person name="Liu Y."/>
            <person name="Xu W."/>
            <person name="Pan J."/>
            <person name="Luo Z.H."/>
            <person name="Li M."/>
        </authorList>
    </citation>
    <scope>NUCLEOTIDE SEQUENCE [LARGE SCALE GENOMIC DNA]</scope>
    <source>
        <strain evidence="1">SpSt-658</strain>
    </source>
</reference>
<dbReference type="AlphaFoldDB" id="A0A7C4H1Z7"/>
<sequence>MVHELVTPSELRDYIYRNRLAVIAITNKDRENIWQYVKDILNRLELSVKPSIAFAMVHYQTISNELRSFEIEQARKSAIIRLFLNGLCIFEQEGLLGSRTSDEIALKRGIKETLKTYSIEIRFTSL</sequence>
<gene>
    <name evidence="1" type="ORF">ENU31_00070</name>
</gene>
<name>A0A7C4H1Z7_9CREN</name>
<protein>
    <submittedName>
        <fullName evidence="1">Uncharacterized protein</fullName>
    </submittedName>
</protein>
<evidence type="ECO:0000313" key="1">
    <source>
        <dbReference type="EMBL" id="HGM06792.1"/>
    </source>
</evidence>
<proteinExistence type="predicted"/>
<dbReference type="EMBL" id="DTCA01000003">
    <property type="protein sequence ID" value="HGM06792.1"/>
    <property type="molecule type" value="Genomic_DNA"/>
</dbReference>
<organism evidence="1">
    <name type="scientific">Ignisphaera aggregans</name>
    <dbReference type="NCBI Taxonomy" id="334771"/>
    <lineage>
        <taxon>Archaea</taxon>
        <taxon>Thermoproteota</taxon>
        <taxon>Thermoprotei</taxon>
        <taxon>Desulfurococcales</taxon>
        <taxon>Desulfurococcaceae</taxon>
        <taxon>Ignisphaera</taxon>
    </lineage>
</organism>
<comment type="caution">
    <text evidence="1">The sequence shown here is derived from an EMBL/GenBank/DDBJ whole genome shotgun (WGS) entry which is preliminary data.</text>
</comment>
<accession>A0A7C4H1Z7</accession>